<keyword evidence="2" id="KW-0732">Signal</keyword>
<accession>A0A7W3NPX0</accession>
<evidence type="ECO:0000313" key="4">
    <source>
        <dbReference type="Proteomes" id="UP000577386"/>
    </source>
</evidence>
<proteinExistence type="predicted"/>
<name>A0A7W3NPX0_STRMR</name>
<keyword evidence="4" id="KW-1185">Reference proteome</keyword>
<feature type="signal peptide" evidence="2">
    <location>
        <begin position="1"/>
        <end position="31"/>
    </location>
</feature>
<evidence type="ECO:0000313" key="3">
    <source>
        <dbReference type="EMBL" id="MBA9054497.1"/>
    </source>
</evidence>
<sequence length="247" mass="26073">MSRVKGKFVGAGLLAAAVVAGVGFTAVTVSGADRDPGKPVWKFPPASSAKDGGGQRTSGLSGVLLPYEQGPTAYQRGPDIAGYGSDVELTGRQATALRKQSVQGLPPDTRRRMDELIDKQHISGMAMRSYANIGRDNDGKRSFTVSVQLVRMDGGGSAHDRNVGFAQALASALHFRKGPAIKGHKNAACFLTPKDDADKFDLMFCSAYQGGVLVSVTAEGPRPLETNTLALFIGRQLDRIKDPGKAV</sequence>
<protein>
    <recommendedName>
        <fullName evidence="5">Secreted protein</fullName>
    </recommendedName>
</protein>
<organism evidence="3 4">
    <name type="scientific">Streptomyces murinus</name>
    <dbReference type="NCBI Taxonomy" id="33900"/>
    <lineage>
        <taxon>Bacteria</taxon>
        <taxon>Bacillati</taxon>
        <taxon>Actinomycetota</taxon>
        <taxon>Actinomycetes</taxon>
        <taxon>Kitasatosporales</taxon>
        <taxon>Streptomycetaceae</taxon>
        <taxon>Streptomyces</taxon>
    </lineage>
</organism>
<evidence type="ECO:0000256" key="2">
    <source>
        <dbReference type="SAM" id="SignalP"/>
    </source>
</evidence>
<dbReference type="AlphaFoldDB" id="A0A7W3NPX0"/>
<dbReference type="EMBL" id="JACJIJ010000002">
    <property type="protein sequence ID" value="MBA9054497.1"/>
    <property type="molecule type" value="Genomic_DNA"/>
</dbReference>
<reference evidence="3 4" key="1">
    <citation type="submission" date="2020-08" db="EMBL/GenBank/DDBJ databases">
        <title>Sequencing the genomes of 1000 actinobacteria strains.</title>
        <authorList>
            <person name="Klenk H.-P."/>
        </authorList>
    </citation>
    <scope>NUCLEOTIDE SEQUENCE [LARGE SCALE GENOMIC DNA]</scope>
    <source>
        <strain evidence="3 4">DSM 41827</strain>
    </source>
</reference>
<feature type="region of interest" description="Disordered" evidence="1">
    <location>
        <begin position="34"/>
        <end position="59"/>
    </location>
</feature>
<dbReference type="Proteomes" id="UP000577386">
    <property type="component" value="Unassembled WGS sequence"/>
</dbReference>
<evidence type="ECO:0000256" key="1">
    <source>
        <dbReference type="SAM" id="MobiDB-lite"/>
    </source>
</evidence>
<gene>
    <name evidence="3" type="ORF">HDA42_003675</name>
</gene>
<feature type="chain" id="PRO_5039342119" description="Secreted protein" evidence="2">
    <location>
        <begin position="32"/>
        <end position="247"/>
    </location>
</feature>
<evidence type="ECO:0008006" key="5">
    <source>
        <dbReference type="Google" id="ProtNLM"/>
    </source>
</evidence>
<dbReference type="RefSeq" id="WP_233534516.1">
    <property type="nucleotide sequence ID" value="NZ_BAAAHW010000062.1"/>
</dbReference>
<comment type="caution">
    <text evidence="3">The sequence shown here is derived from an EMBL/GenBank/DDBJ whole genome shotgun (WGS) entry which is preliminary data.</text>
</comment>